<keyword evidence="6" id="KW-1133">Transmembrane helix</keyword>
<dbReference type="Gene3D" id="3.50.30.30">
    <property type="match status" value="1"/>
</dbReference>
<dbReference type="GO" id="GO:0016020">
    <property type="term" value="C:membrane"/>
    <property type="evidence" value="ECO:0007669"/>
    <property type="project" value="UniProtKB-SubCell"/>
</dbReference>
<evidence type="ECO:0000313" key="10">
    <source>
        <dbReference type="Proteomes" id="UP000001646"/>
    </source>
</evidence>
<proteinExistence type="predicted"/>
<dbReference type="Proteomes" id="UP000001646">
    <property type="component" value="Unplaced"/>
</dbReference>
<keyword evidence="10" id="KW-1185">Reference proteome</keyword>
<evidence type="ECO:0000256" key="1">
    <source>
        <dbReference type="ARBA" id="ARBA00004370"/>
    </source>
</evidence>
<dbReference type="GO" id="GO:0008270">
    <property type="term" value="F:zinc ion binding"/>
    <property type="evidence" value="ECO:0007669"/>
    <property type="project" value="UniProtKB-KW"/>
</dbReference>
<dbReference type="InterPro" id="IPR046450">
    <property type="entry name" value="PA_dom_sf"/>
</dbReference>
<dbReference type="GeneTree" id="ENSGT00940000163061"/>
<dbReference type="AlphaFoldDB" id="A0A803T208"/>
<dbReference type="InterPro" id="IPR003137">
    <property type="entry name" value="PA_domain"/>
</dbReference>
<evidence type="ECO:0000256" key="4">
    <source>
        <dbReference type="ARBA" id="ARBA00022771"/>
    </source>
</evidence>
<reference evidence="9" key="2">
    <citation type="submission" date="2025-08" db="UniProtKB">
        <authorList>
            <consortium name="Ensembl"/>
        </authorList>
    </citation>
    <scope>IDENTIFICATION</scope>
</reference>
<feature type="domain" description="PA" evidence="8">
    <location>
        <begin position="21"/>
        <end position="102"/>
    </location>
</feature>
<dbReference type="InParanoid" id="A0A803T208"/>
<evidence type="ECO:0000256" key="6">
    <source>
        <dbReference type="ARBA" id="ARBA00022989"/>
    </source>
</evidence>
<evidence type="ECO:0000256" key="7">
    <source>
        <dbReference type="ARBA" id="ARBA00023136"/>
    </source>
</evidence>
<keyword evidence="7" id="KW-0472">Membrane</keyword>
<organism evidence="9 10">
    <name type="scientific">Anolis carolinensis</name>
    <name type="common">Green anole</name>
    <name type="synonym">American chameleon</name>
    <dbReference type="NCBI Taxonomy" id="28377"/>
    <lineage>
        <taxon>Eukaryota</taxon>
        <taxon>Metazoa</taxon>
        <taxon>Chordata</taxon>
        <taxon>Craniata</taxon>
        <taxon>Vertebrata</taxon>
        <taxon>Euteleostomi</taxon>
        <taxon>Lepidosauria</taxon>
        <taxon>Squamata</taxon>
        <taxon>Bifurcata</taxon>
        <taxon>Unidentata</taxon>
        <taxon>Episquamata</taxon>
        <taxon>Toxicofera</taxon>
        <taxon>Iguania</taxon>
        <taxon>Dactyloidae</taxon>
        <taxon>Anolis</taxon>
    </lineage>
</organism>
<dbReference type="SUPFAM" id="SSF52025">
    <property type="entry name" value="PA domain"/>
    <property type="match status" value="1"/>
</dbReference>
<keyword evidence="3" id="KW-0479">Metal-binding</keyword>
<evidence type="ECO:0000256" key="2">
    <source>
        <dbReference type="ARBA" id="ARBA00022692"/>
    </source>
</evidence>
<comment type="subcellular location">
    <subcellularLocation>
        <location evidence="1">Membrane</location>
    </subcellularLocation>
</comment>
<keyword evidence="2" id="KW-0812">Transmembrane</keyword>
<keyword evidence="4" id="KW-0863">Zinc-finger</keyword>
<dbReference type="CDD" id="cd02123">
    <property type="entry name" value="PA_C_RZF_like"/>
    <property type="match status" value="1"/>
</dbReference>
<reference evidence="9" key="3">
    <citation type="submission" date="2025-09" db="UniProtKB">
        <authorList>
            <consortium name="Ensembl"/>
        </authorList>
    </citation>
    <scope>IDENTIFICATION</scope>
</reference>
<dbReference type="Pfam" id="PF02225">
    <property type="entry name" value="PA"/>
    <property type="match status" value="1"/>
</dbReference>
<evidence type="ECO:0000256" key="5">
    <source>
        <dbReference type="ARBA" id="ARBA00022833"/>
    </source>
</evidence>
<evidence type="ECO:0000313" key="9">
    <source>
        <dbReference type="Ensembl" id="ENSACAP00000029248.1"/>
    </source>
</evidence>
<evidence type="ECO:0000259" key="8">
    <source>
        <dbReference type="Pfam" id="PF02225"/>
    </source>
</evidence>
<sequence>MHNGALPALFGVPIPEGGLVGSLVEARPSDACQPIDGPPNASAVFIVLIPRYGCSFAAKVLHAQQAGFQAAIVHNVNSQALVNMVREREEQPPLRIPAVFTAEVTSKMRGEVGGATNGRPGLGWVELRALRQG</sequence>
<dbReference type="Ensembl" id="ENSACAT00000041171.1">
    <property type="protein sequence ID" value="ENSACAP00000029248.1"/>
    <property type="gene ID" value="ENSACAG00000034866.1"/>
</dbReference>
<protein>
    <recommendedName>
        <fullName evidence="8">PA domain-containing protein</fullName>
    </recommendedName>
</protein>
<dbReference type="InterPro" id="IPR044744">
    <property type="entry name" value="ZNRF4/RNF13/RNF167_PA"/>
</dbReference>
<name>A0A803T208_ANOCA</name>
<evidence type="ECO:0000256" key="3">
    <source>
        <dbReference type="ARBA" id="ARBA00022723"/>
    </source>
</evidence>
<reference evidence="9" key="1">
    <citation type="submission" date="2009-12" db="EMBL/GenBank/DDBJ databases">
        <title>The Genome Sequence of Anolis carolinensis (Green Anole Lizard).</title>
        <authorList>
            <consortium name="The Genome Sequencing Platform"/>
            <person name="Di Palma F."/>
            <person name="Alfoldi J."/>
            <person name="Heiman D."/>
            <person name="Young S."/>
            <person name="Grabherr M."/>
            <person name="Johnson J."/>
            <person name="Lander E.S."/>
            <person name="Lindblad-Toh K."/>
        </authorList>
    </citation>
    <scope>NUCLEOTIDE SEQUENCE [LARGE SCALE GENOMIC DNA]</scope>
    <source>
        <strain evidence="9">JBL SC #1</strain>
    </source>
</reference>
<dbReference type="GO" id="GO:0005737">
    <property type="term" value="C:cytoplasm"/>
    <property type="evidence" value="ECO:0007669"/>
    <property type="project" value="UniProtKB-ARBA"/>
</dbReference>
<accession>A0A803T208</accession>
<keyword evidence="5" id="KW-0862">Zinc</keyword>